<keyword evidence="4" id="KW-1003">Cell membrane</keyword>
<dbReference type="GO" id="GO:0055085">
    <property type="term" value="P:transmembrane transport"/>
    <property type="evidence" value="ECO:0007669"/>
    <property type="project" value="TreeGrafter"/>
</dbReference>
<dbReference type="GeneID" id="93074299"/>
<feature type="transmembrane region" description="Helical" evidence="8">
    <location>
        <begin position="309"/>
        <end position="329"/>
    </location>
</feature>
<proteinExistence type="inferred from homology"/>
<feature type="transmembrane region" description="Helical" evidence="8">
    <location>
        <begin position="7"/>
        <end position="24"/>
    </location>
</feature>
<keyword evidence="7 8" id="KW-0472">Membrane</keyword>
<evidence type="ECO:0000256" key="1">
    <source>
        <dbReference type="ARBA" id="ARBA00004651"/>
    </source>
</evidence>
<evidence type="ECO:0000256" key="7">
    <source>
        <dbReference type="ARBA" id="ARBA00023136"/>
    </source>
</evidence>
<feature type="transmembrane region" description="Helical" evidence="8">
    <location>
        <begin position="229"/>
        <end position="258"/>
    </location>
</feature>
<dbReference type="KEGG" id="cpae:CPAST_c21500"/>
<dbReference type="Proteomes" id="UP000030905">
    <property type="component" value="Chromosome"/>
</dbReference>
<name>A0A0H3JA37_CLOPA</name>
<feature type="transmembrane region" description="Helical" evidence="8">
    <location>
        <begin position="147"/>
        <end position="165"/>
    </location>
</feature>
<dbReference type="InterPro" id="IPR002549">
    <property type="entry name" value="AI-2E-like"/>
</dbReference>
<reference evidence="9 12" key="1">
    <citation type="journal article" date="2015" name="Genome Announc.">
        <title>Complete Genome Sequence of the Nitrogen-Fixing and Solvent-Producing Clostridium pasteurianum DSM 525.</title>
        <authorList>
            <person name="Poehlein A."/>
            <person name="Grosse-Honebrink A."/>
            <person name="Zhang Y."/>
            <person name="Minton N.P."/>
            <person name="Daniel R."/>
        </authorList>
    </citation>
    <scope>NUCLEOTIDE SEQUENCE [LARGE SCALE GENOMIC DNA]</scope>
    <source>
        <strain evidence="9">DSM 525</strain>
        <strain evidence="12">DSM 525 / ATCC 6013</strain>
    </source>
</reference>
<protein>
    <submittedName>
        <fullName evidence="9">Permease</fullName>
    </submittedName>
</protein>
<comment type="subcellular location">
    <subcellularLocation>
        <location evidence="1">Cell membrane</location>
        <topology evidence="1">Multi-pass membrane protein</topology>
    </subcellularLocation>
</comment>
<evidence type="ECO:0000256" key="4">
    <source>
        <dbReference type="ARBA" id="ARBA00022475"/>
    </source>
</evidence>
<keyword evidence="12" id="KW-1185">Reference proteome</keyword>
<feature type="transmembrane region" description="Helical" evidence="8">
    <location>
        <begin position="198"/>
        <end position="223"/>
    </location>
</feature>
<feature type="transmembrane region" description="Helical" evidence="8">
    <location>
        <begin position="30"/>
        <end position="48"/>
    </location>
</feature>
<dbReference type="AlphaFoldDB" id="A0A0H3JA37"/>
<evidence type="ECO:0000313" key="12">
    <source>
        <dbReference type="Proteomes" id="UP000030905"/>
    </source>
</evidence>
<sequence length="337" mass="38775">MKKKLKYIIIFIMICIIAYIFYYSEMIRNIFYIVFTSFIIAYILKPFNDYLVEKGMKRKFASIILLIGLCSLIIGLVLFLIPAIIKEGSNINQTNREIFNYINIINEKIKFMRNSSSGNKAFFMLYNKIEHIIRGLANNLIELSIKIGQNILAIAVIPVISYYFLSDSKNIKNKFLILFNAKWRNTIRRTLDDIDKNLSRYIIAQFILSFLISILTFIVLFFLKVDYPIILSMLNGIFNIVPYFGPVFGAVPAIIVALMESPKQALWTVIGLYVLQLIEGNIICPKITGESVDIHPLLVILLLLIGEKFGGIIGMILIIPICVILKVIYEDLNYYLY</sequence>
<dbReference type="PANTHER" id="PTHR21716">
    <property type="entry name" value="TRANSMEMBRANE PROTEIN"/>
    <property type="match status" value="1"/>
</dbReference>
<evidence type="ECO:0000256" key="5">
    <source>
        <dbReference type="ARBA" id="ARBA00022692"/>
    </source>
</evidence>
<evidence type="ECO:0000313" key="9">
    <source>
        <dbReference type="EMBL" id="AJA52208.1"/>
    </source>
</evidence>
<evidence type="ECO:0000313" key="11">
    <source>
        <dbReference type="Proteomes" id="UP000028042"/>
    </source>
</evidence>
<dbReference type="PATRIC" id="fig|1262449.3.peg.846"/>
<evidence type="ECO:0000256" key="3">
    <source>
        <dbReference type="ARBA" id="ARBA00022448"/>
    </source>
</evidence>
<feature type="transmembrane region" description="Helical" evidence="8">
    <location>
        <begin position="265"/>
        <end position="289"/>
    </location>
</feature>
<dbReference type="EMBL" id="CP009268">
    <property type="protein sequence ID" value="AJA52208.1"/>
    <property type="molecule type" value="Genomic_DNA"/>
</dbReference>
<gene>
    <name evidence="9" type="ORF">CLPA_c21500</name>
    <name evidence="10" type="ORF">CP6013_01029</name>
</gene>
<dbReference type="Pfam" id="PF01594">
    <property type="entry name" value="AI-2E_transport"/>
    <property type="match status" value="1"/>
</dbReference>
<comment type="similarity">
    <text evidence="2">Belongs to the autoinducer-2 exporter (AI-2E) (TC 2.A.86) family.</text>
</comment>
<dbReference type="RefSeq" id="WP_003441962.1">
    <property type="nucleotide sequence ID" value="NZ_ANZB01000002.1"/>
</dbReference>
<dbReference type="Proteomes" id="UP000028042">
    <property type="component" value="Unassembled WGS sequence"/>
</dbReference>
<dbReference type="EMBL" id="JPGY02000001">
    <property type="protein sequence ID" value="KRU11782.1"/>
    <property type="molecule type" value="Genomic_DNA"/>
</dbReference>
<accession>A0A0H3JA37</accession>
<keyword evidence="5 8" id="KW-0812">Transmembrane</keyword>
<dbReference type="eggNOG" id="COG0628">
    <property type="taxonomic scope" value="Bacteria"/>
</dbReference>
<reference evidence="10" key="2">
    <citation type="submission" date="2015-10" db="EMBL/GenBank/DDBJ databases">
        <title>Improved Draft Genome Sequence of Clostridium pasteurianum Strain ATCC 6013 (DSM 525) Using a Hybrid Next-Generation Sequencing Approach.</title>
        <authorList>
            <person name="Pyne M.E."/>
            <person name="Utturkar S.M."/>
            <person name="Brown S.D."/>
            <person name="Moo-Young M."/>
            <person name="Chung D.A."/>
            <person name="Chou P.C."/>
        </authorList>
    </citation>
    <scope>NUCLEOTIDE SEQUENCE</scope>
    <source>
        <strain evidence="10">ATCC 6013</strain>
    </source>
</reference>
<feature type="transmembrane region" description="Helical" evidence="8">
    <location>
        <begin position="60"/>
        <end position="85"/>
    </location>
</feature>
<keyword evidence="6 8" id="KW-1133">Transmembrane helix</keyword>
<dbReference type="PANTHER" id="PTHR21716:SF53">
    <property type="entry name" value="PERMEASE PERM-RELATED"/>
    <property type="match status" value="1"/>
</dbReference>
<dbReference type="GO" id="GO:0005886">
    <property type="term" value="C:plasma membrane"/>
    <property type="evidence" value="ECO:0007669"/>
    <property type="project" value="UniProtKB-SubCell"/>
</dbReference>
<keyword evidence="3" id="KW-0813">Transport</keyword>
<organism evidence="9 12">
    <name type="scientific">Clostridium pasteurianum DSM 525 = ATCC 6013</name>
    <dbReference type="NCBI Taxonomy" id="1262449"/>
    <lineage>
        <taxon>Bacteria</taxon>
        <taxon>Bacillati</taxon>
        <taxon>Bacillota</taxon>
        <taxon>Clostridia</taxon>
        <taxon>Eubacteriales</taxon>
        <taxon>Clostridiaceae</taxon>
        <taxon>Clostridium</taxon>
    </lineage>
</organism>
<evidence type="ECO:0000256" key="2">
    <source>
        <dbReference type="ARBA" id="ARBA00009773"/>
    </source>
</evidence>
<evidence type="ECO:0000256" key="8">
    <source>
        <dbReference type="SAM" id="Phobius"/>
    </source>
</evidence>
<dbReference type="KEGG" id="cpat:CLPA_c21500"/>
<reference evidence="10 11" key="3">
    <citation type="journal article" name="Genome Announc.">
        <title>Improved Draft Genome Sequence of Clostridium pasteurianum Strain ATCC 6013 (DSM 525) Using a Hybrid Next-Generation Sequencing Approach.</title>
        <authorList>
            <person name="Pyne M.E."/>
            <person name="Utturkar S."/>
            <person name="Brown S.D."/>
            <person name="Moo-Young M."/>
            <person name="Chung D.A."/>
            <person name="Chou C.P."/>
        </authorList>
    </citation>
    <scope>NUCLEOTIDE SEQUENCE [LARGE SCALE GENOMIC DNA]</scope>
    <source>
        <strain evidence="10 11">ATCC 6013</strain>
    </source>
</reference>
<evidence type="ECO:0000313" key="10">
    <source>
        <dbReference type="EMBL" id="KRU11782.1"/>
    </source>
</evidence>
<evidence type="ECO:0000256" key="6">
    <source>
        <dbReference type="ARBA" id="ARBA00022989"/>
    </source>
</evidence>